<dbReference type="PANTHER" id="PTHR43532">
    <property type="entry name" value="GLUCOSE-1-PHOSPHATE THYMIDYLYLTRANSFERASE"/>
    <property type="match status" value="1"/>
</dbReference>
<dbReference type="Gene3D" id="3.90.550.10">
    <property type="entry name" value="Spore Coat Polysaccharide Biosynthesis Protein SpsA, Chain A"/>
    <property type="match status" value="1"/>
</dbReference>
<dbReference type="FunFam" id="3.90.550.10:FF:000023">
    <property type="entry name" value="Glucose-1-phosphate thymidylyltransferase"/>
    <property type="match status" value="1"/>
</dbReference>
<evidence type="ECO:0000256" key="4">
    <source>
        <dbReference type="ARBA" id="ARBA00022679"/>
    </source>
</evidence>
<dbReference type="PANTHER" id="PTHR43532:SF1">
    <property type="entry name" value="GLUCOSE-1-PHOSPHATE THYMIDYLYLTRANSFERASE 1"/>
    <property type="match status" value="1"/>
</dbReference>
<feature type="domain" description="Nucleotidyl transferase" evidence="10">
    <location>
        <begin position="2"/>
        <end position="236"/>
    </location>
</feature>
<dbReference type="EC" id="2.7.7.24" evidence="3 9"/>
<evidence type="ECO:0000256" key="9">
    <source>
        <dbReference type="RuleBase" id="RU003706"/>
    </source>
</evidence>
<keyword evidence="6 9" id="KW-0479">Metal-binding</keyword>
<sequence>MKGIILAGGSGTRLHPITYAISKQIMPIYDKPMIYYPLSTLMLAGIKDILIISTPHDLPAFKRLFGSGSQYGLHLQYAEQAVPNGLAQAFVIGREFIGNDKVALVLGDNIFYGAGLGTQLANNIDPDGGIVYAYHVSDPERYGVVEFDADMKVVSIEEKPKQPKSSYAVPGLYFYDNEVVNIARDLQPSARGEYEITDVNREYLRRGKLKVSILPRGTAWLDTGTFDSLMQATQFVQVIEQRQGIKIACIEEIAYRKGFIDKEQLQELAKPLLKSGYGQYLEDVLKQKV</sequence>
<reference evidence="11 12" key="1">
    <citation type="journal article" date="2013" name="Stand. Genomic Sci.">
        <title>Genomic Encyclopedia of Type Strains, Phase I: The one thousand microbial genomes (KMG-I) project.</title>
        <authorList>
            <person name="Kyrpides N.C."/>
            <person name="Woyke T."/>
            <person name="Eisen J.A."/>
            <person name="Garrity G."/>
            <person name="Lilburn T.G."/>
            <person name="Beck B.J."/>
            <person name="Whitman W.B."/>
            <person name="Hugenholtz P."/>
            <person name="Klenk H.P."/>
        </authorList>
    </citation>
    <scope>NUCLEOTIDE SEQUENCE [LARGE SCALE GENOMIC DNA]</scope>
    <source>
        <strain evidence="11 12">DSM 13484</strain>
    </source>
</reference>
<keyword evidence="4 9" id="KW-0808">Transferase</keyword>
<dbReference type="GO" id="GO:0046872">
    <property type="term" value="F:metal ion binding"/>
    <property type="evidence" value="ECO:0007669"/>
    <property type="project" value="UniProtKB-KW"/>
</dbReference>
<dbReference type="NCBIfam" id="TIGR01207">
    <property type="entry name" value="rmlA"/>
    <property type="match status" value="1"/>
</dbReference>
<dbReference type="InterPro" id="IPR029044">
    <property type="entry name" value="Nucleotide-diphossugar_trans"/>
</dbReference>
<keyword evidence="12" id="KW-1185">Reference proteome</keyword>
<dbReference type="EMBL" id="VLLG01000002">
    <property type="protein sequence ID" value="TWI91189.1"/>
    <property type="molecule type" value="Genomic_DNA"/>
</dbReference>
<organism evidence="11 12">
    <name type="scientific">Chitinophaga japonensis</name>
    <name type="common">Flexibacter japonensis</name>
    <dbReference type="NCBI Taxonomy" id="104662"/>
    <lineage>
        <taxon>Bacteria</taxon>
        <taxon>Pseudomonadati</taxon>
        <taxon>Bacteroidota</taxon>
        <taxon>Chitinophagia</taxon>
        <taxon>Chitinophagales</taxon>
        <taxon>Chitinophagaceae</taxon>
        <taxon>Chitinophaga</taxon>
    </lineage>
</organism>
<evidence type="ECO:0000256" key="2">
    <source>
        <dbReference type="ARBA" id="ARBA00010480"/>
    </source>
</evidence>
<proteinExistence type="inferred from homology"/>
<dbReference type="GO" id="GO:0008879">
    <property type="term" value="F:glucose-1-phosphate thymidylyltransferase activity"/>
    <property type="evidence" value="ECO:0007669"/>
    <property type="project" value="UniProtKB-EC"/>
</dbReference>
<dbReference type="InterPro" id="IPR005907">
    <property type="entry name" value="G1P_thy_trans_s"/>
</dbReference>
<evidence type="ECO:0000256" key="3">
    <source>
        <dbReference type="ARBA" id="ARBA00012461"/>
    </source>
</evidence>
<evidence type="ECO:0000313" key="11">
    <source>
        <dbReference type="EMBL" id="TWI91189.1"/>
    </source>
</evidence>
<dbReference type="AlphaFoldDB" id="A0A562TCE7"/>
<dbReference type="RefSeq" id="WP_145710349.1">
    <property type="nucleotide sequence ID" value="NZ_BAAAFY010000001.1"/>
</dbReference>
<comment type="caution">
    <text evidence="11">The sequence shown here is derived from an EMBL/GenBank/DDBJ whole genome shotgun (WGS) entry which is preliminary data.</text>
</comment>
<comment type="catalytic activity">
    <reaction evidence="8 9">
        <text>dTTP + alpha-D-glucose 1-phosphate + H(+) = dTDP-alpha-D-glucose + diphosphate</text>
        <dbReference type="Rhea" id="RHEA:15225"/>
        <dbReference type="ChEBI" id="CHEBI:15378"/>
        <dbReference type="ChEBI" id="CHEBI:33019"/>
        <dbReference type="ChEBI" id="CHEBI:37568"/>
        <dbReference type="ChEBI" id="CHEBI:57477"/>
        <dbReference type="ChEBI" id="CHEBI:58601"/>
        <dbReference type="EC" id="2.7.7.24"/>
    </reaction>
</comment>
<name>A0A562TCE7_CHIJA</name>
<dbReference type="OrthoDB" id="9803871at2"/>
<evidence type="ECO:0000256" key="7">
    <source>
        <dbReference type="ARBA" id="ARBA00022842"/>
    </source>
</evidence>
<evidence type="ECO:0000313" key="12">
    <source>
        <dbReference type="Proteomes" id="UP000316778"/>
    </source>
</evidence>
<dbReference type="Proteomes" id="UP000316778">
    <property type="component" value="Unassembled WGS sequence"/>
</dbReference>
<evidence type="ECO:0000259" key="10">
    <source>
        <dbReference type="Pfam" id="PF00483"/>
    </source>
</evidence>
<dbReference type="CDD" id="cd02538">
    <property type="entry name" value="G1P_TT_short"/>
    <property type="match status" value="1"/>
</dbReference>
<accession>A0A562TCE7</accession>
<comment type="function">
    <text evidence="9">Catalyzes the formation of dTDP-glucose, from dTTP and glucose 1-phosphate, as well as its pyrophosphorolysis.</text>
</comment>
<gene>
    <name evidence="11" type="ORF">LX66_0554</name>
</gene>
<evidence type="ECO:0000256" key="6">
    <source>
        <dbReference type="ARBA" id="ARBA00022723"/>
    </source>
</evidence>
<dbReference type="Pfam" id="PF00483">
    <property type="entry name" value="NTP_transferase"/>
    <property type="match status" value="1"/>
</dbReference>
<evidence type="ECO:0000256" key="8">
    <source>
        <dbReference type="ARBA" id="ARBA00049336"/>
    </source>
</evidence>
<keyword evidence="5 9" id="KW-0548">Nucleotidyltransferase</keyword>
<dbReference type="SUPFAM" id="SSF53448">
    <property type="entry name" value="Nucleotide-diphospho-sugar transferases"/>
    <property type="match status" value="1"/>
</dbReference>
<keyword evidence="7 9" id="KW-0460">Magnesium</keyword>
<comment type="cofactor">
    <cofactor evidence="1">
        <name>Mg(2+)</name>
        <dbReference type="ChEBI" id="CHEBI:18420"/>
    </cofactor>
</comment>
<evidence type="ECO:0000256" key="1">
    <source>
        <dbReference type="ARBA" id="ARBA00001946"/>
    </source>
</evidence>
<dbReference type="InterPro" id="IPR005835">
    <property type="entry name" value="NTP_transferase_dom"/>
</dbReference>
<comment type="similarity">
    <text evidence="2 9">Belongs to the glucose-1-phosphate thymidylyltransferase family.</text>
</comment>
<evidence type="ECO:0000256" key="5">
    <source>
        <dbReference type="ARBA" id="ARBA00022695"/>
    </source>
</evidence>
<protein>
    <recommendedName>
        <fullName evidence="3 9">Glucose-1-phosphate thymidylyltransferase</fullName>
        <ecNumber evidence="3 9">2.7.7.24</ecNumber>
    </recommendedName>
</protein>